<gene>
    <name evidence="2" type="ORF">Zmor_024815</name>
</gene>
<dbReference type="Proteomes" id="UP001168821">
    <property type="component" value="Unassembled WGS sequence"/>
</dbReference>
<dbReference type="AlphaFoldDB" id="A0AA38HNT0"/>
<dbReference type="PROSITE" id="PS51257">
    <property type="entry name" value="PROKAR_LIPOPROTEIN"/>
    <property type="match status" value="1"/>
</dbReference>
<proteinExistence type="predicted"/>
<name>A0AA38HNT0_9CUCU</name>
<evidence type="ECO:0000313" key="2">
    <source>
        <dbReference type="EMBL" id="KAJ3632073.1"/>
    </source>
</evidence>
<dbReference type="EMBL" id="JALNTZ010000735">
    <property type="protein sequence ID" value="KAJ3632073.1"/>
    <property type="molecule type" value="Genomic_DNA"/>
</dbReference>
<reference evidence="2" key="1">
    <citation type="journal article" date="2023" name="G3 (Bethesda)">
        <title>Whole genome assemblies of Zophobas morio and Tenebrio molitor.</title>
        <authorList>
            <person name="Kaur S."/>
            <person name="Stinson S.A."/>
            <person name="diCenzo G.C."/>
        </authorList>
    </citation>
    <scope>NUCLEOTIDE SEQUENCE</scope>
    <source>
        <strain evidence="2">QUZm001</strain>
    </source>
</reference>
<accession>A0AA38HNT0</accession>
<keyword evidence="1" id="KW-0812">Transmembrane</keyword>
<keyword evidence="3" id="KW-1185">Reference proteome</keyword>
<comment type="caution">
    <text evidence="2">The sequence shown here is derived from an EMBL/GenBank/DDBJ whole genome shotgun (WGS) entry which is preliminary data.</text>
</comment>
<sequence length="110" mass="12440">MEKLVIGSFKLIREETELALLHGLLVACVKGTRVLSFHIFLSLARDQDLAENNLYTLKTRVSTFLKNHIKFAEALKTAVSISSILLMAINVAPALFRMATHPREDRHHML</sequence>
<evidence type="ECO:0000313" key="3">
    <source>
        <dbReference type="Proteomes" id="UP001168821"/>
    </source>
</evidence>
<organism evidence="2 3">
    <name type="scientific">Zophobas morio</name>
    <dbReference type="NCBI Taxonomy" id="2755281"/>
    <lineage>
        <taxon>Eukaryota</taxon>
        <taxon>Metazoa</taxon>
        <taxon>Ecdysozoa</taxon>
        <taxon>Arthropoda</taxon>
        <taxon>Hexapoda</taxon>
        <taxon>Insecta</taxon>
        <taxon>Pterygota</taxon>
        <taxon>Neoptera</taxon>
        <taxon>Endopterygota</taxon>
        <taxon>Coleoptera</taxon>
        <taxon>Polyphaga</taxon>
        <taxon>Cucujiformia</taxon>
        <taxon>Tenebrionidae</taxon>
        <taxon>Zophobas</taxon>
    </lineage>
</organism>
<evidence type="ECO:0000256" key="1">
    <source>
        <dbReference type="SAM" id="Phobius"/>
    </source>
</evidence>
<keyword evidence="1" id="KW-1133">Transmembrane helix</keyword>
<keyword evidence="1" id="KW-0472">Membrane</keyword>
<feature type="transmembrane region" description="Helical" evidence="1">
    <location>
        <begin position="74"/>
        <end position="96"/>
    </location>
</feature>
<protein>
    <submittedName>
        <fullName evidence="2">Uncharacterized protein</fullName>
    </submittedName>
</protein>